<evidence type="ECO:0000313" key="12">
    <source>
        <dbReference type="Proteomes" id="UP000768163"/>
    </source>
</evidence>
<dbReference type="CDD" id="cd01421">
    <property type="entry name" value="IMPCH"/>
    <property type="match status" value="1"/>
</dbReference>
<dbReference type="EMBL" id="JAACVF010000059">
    <property type="protein sequence ID" value="NCN64926.1"/>
    <property type="molecule type" value="Genomic_DNA"/>
</dbReference>
<dbReference type="PROSITE" id="PS51855">
    <property type="entry name" value="MGS"/>
    <property type="match status" value="1"/>
</dbReference>
<evidence type="ECO:0000313" key="11">
    <source>
        <dbReference type="EMBL" id="NCN64926.1"/>
    </source>
</evidence>
<reference evidence="11" key="1">
    <citation type="submission" date="2019-11" db="EMBL/GenBank/DDBJ databases">
        <title>Lipid analysis of CO2-rich subsurface aquifers suggests an autotrophy-based deep biosphere with lysolipids enriched in CPR bacteria.</title>
        <authorList>
            <person name="Probst A.J."/>
            <person name="Elling F.J."/>
            <person name="Castelle C.J."/>
            <person name="Zhu Q."/>
            <person name="Elvert M."/>
            <person name="Birarda G."/>
            <person name="Holman H.-Y."/>
            <person name="Lane K.R."/>
            <person name="Ladd B."/>
            <person name="Ryan M.C."/>
            <person name="Woyke T."/>
            <person name="Hinrichs K.-U."/>
            <person name="Banfield J.F."/>
        </authorList>
    </citation>
    <scope>NUCLEOTIDE SEQUENCE</scope>
    <source>
        <strain evidence="11">CG_2015-01_33_1645</strain>
    </source>
</reference>
<dbReference type="GO" id="GO:0005829">
    <property type="term" value="C:cytosol"/>
    <property type="evidence" value="ECO:0007669"/>
    <property type="project" value="TreeGrafter"/>
</dbReference>
<evidence type="ECO:0000256" key="1">
    <source>
        <dbReference type="ARBA" id="ARBA00004844"/>
    </source>
</evidence>
<evidence type="ECO:0000256" key="8">
    <source>
        <dbReference type="ARBA" id="ARBA00050488"/>
    </source>
</evidence>
<dbReference type="InterPro" id="IPR024051">
    <property type="entry name" value="AICAR_Tfase_dup_dom_sf"/>
</dbReference>
<dbReference type="NCBIfam" id="TIGR00355">
    <property type="entry name" value="purH"/>
    <property type="match status" value="1"/>
</dbReference>
<dbReference type="EC" id="3.5.4.10" evidence="11"/>
<dbReference type="SMART" id="SM00798">
    <property type="entry name" value="AICARFT_IMPCHas"/>
    <property type="match status" value="1"/>
</dbReference>
<evidence type="ECO:0000256" key="3">
    <source>
        <dbReference type="ARBA" id="ARBA00007667"/>
    </source>
</evidence>
<evidence type="ECO:0000256" key="6">
    <source>
        <dbReference type="ARBA" id="ARBA00022801"/>
    </source>
</evidence>
<dbReference type="GO" id="GO:0003937">
    <property type="term" value="F:IMP cyclohydrolase activity"/>
    <property type="evidence" value="ECO:0007669"/>
    <property type="project" value="UniProtKB-EC"/>
</dbReference>
<evidence type="ECO:0000256" key="7">
    <source>
        <dbReference type="ARBA" id="ARBA00023268"/>
    </source>
</evidence>
<dbReference type="HAMAP" id="MF_00139">
    <property type="entry name" value="PurH"/>
    <property type="match status" value="1"/>
</dbReference>
<dbReference type="Pfam" id="PF01808">
    <property type="entry name" value="AICARFT_IMPCHas"/>
    <property type="match status" value="1"/>
</dbReference>
<dbReference type="FunFam" id="3.40.50.1380:FF:000001">
    <property type="entry name" value="Bifunctional purine biosynthesis protein PurH"/>
    <property type="match status" value="1"/>
</dbReference>
<dbReference type="SUPFAM" id="SSF52335">
    <property type="entry name" value="Methylglyoxal synthase-like"/>
    <property type="match status" value="1"/>
</dbReference>
<dbReference type="SUPFAM" id="SSF53927">
    <property type="entry name" value="Cytidine deaminase-like"/>
    <property type="match status" value="1"/>
</dbReference>
<feature type="domain" description="MGS-like" evidence="10">
    <location>
        <begin position="1"/>
        <end position="145"/>
    </location>
</feature>
<evidence type="ECO:0000256" key="4">
    <source>
        <dbReference type="ARBA" id="ARBA00022679"/>
    </source>
</evidence>
<dbReference type="PANTHER" id="PTHR11692:SF0">
    <property type="entry name" value="BIFUNCTIONAL PURINE BIOSYNTHESIS PROTEIN ATIC"/>
    <property type="match status" value="1"/>
</dbReference>
<accession>A0A8J7YSH7</accession>
<dbReference type="UniPathway" id="UPA00074">
    <property type="reaction ID" value="UER00133"/>
</dbReference>
<sequence>MNTKVCLISVYDKQGIVNFAKGIRNAGYKIISTSGTAKLLAENDVCAEEISDITKFPEILNGRVKTLHPAIFGGLLANKNNEEHISEIKKHNILPIDLVVVNLYPFKEVISKEHSVDDAIENIDIGGVCLIRAAAKNYKNVAVVVNPLDYEMAGNEISNNGEISLAVREKLCVKAYAYVSDYDITIHNYFSKRFENGFGNKFFIFGEKIYDMRYGENPHQNAAVYKTGNIDKNFLLDSVIYEGKKLSFNNILDLNLALNVVGEFKEPSCCVIKHTIPCGVASGKNLDEAYKLAYKCDSKSAFGGIFGFNGRVTEYIANELNKIFFECIIAGDYEDEAINILKKKKNLRILKKDAGGLSSGEYNIRKFSGGFMIQDEDKRHLTPDELKNLPVVTNKKPTGEEYKAMVFVEKVVKHVRSNAIVLAKSDETSNHTVGIGSGQTSRVDAVKISIMKANENKCNNEDNGLTYGSVLASDAFFPFRDGIDEAAKGGISVVIQPGGSIRDKEVIEACNEHNIAMVFTNIRHFLH</sequence>
<dbReference type="Gene3D" id="3.40.50.1380">
    <property type="entry name" value="Methylglyoxal synthase-like domain"/>
    <property type="match status" value="1"/>
</dbReference>
<proteinExistence type="inferred from homology"/>
<comment type="pathway">
    <text evidence="1">Purine metabolism; IMP biosynthesis via de novo pathway; IMP from 5-formamido-1-(5-phospho-D-ribosyl)imidazole-4-carboxamide: step 1/1.</text>
</comment>
<dbReference type="SMART" id="SM00851">
    <property type="entry name" value="MGS"/>
    <property type="match status" value="1"/>
</dbReference>
<dbReference type="InterPro" id="IPR016193">
    <property type="entry name" value="Cytidine_deaminase-like"/>
</dbReference>
<dbReference type="PIRSF" id="PIRSF000414">
    <property type="entry name" value="AICARFT_IMPCHas"/>
    <property type="match status" value="1"/>
</dbReference>
<dbReference type="FunFam" id="3.40.140.20:FF:000001">
    <property type="entry name" value="Bifunctional purine biosynthesis protein PurH"/>
    <property type="match status" value="1"/>
</dbReference>
<keyword evidence="4 11" id="KW-0808">Transferase</keyword>
<comment type="pathway">
    <text evidence="2">Purine metabolism; IMP biosynthesis via de novo pathway; 5-formamido-1-(5-phospho-D-ribosyl)imidazole-4-carboxamide from 5-amino-1-(5-phospho-D-ribosyl)imidazole-4-carboxamide (10-formyl THF route): step 1/1.</text>
</comment>
<evidence type="ECO:0000256" key="5">
    <source>
        <dbReference type="ARBA" id="ARBA00022755"/>
    </source>
</evidence>
<comment type="caution">
    <text evidence="11">The sequence shown here is derived from an EMBL/GenBank/DDBJ whole genome shotgun (WGS) entry which is preliminary data.</text>
</comment>
<dbReference type="AlphaFoldDB" id="A0A8J7YSH7"/>
<evidence type="ECO:0000256" key="2">
    <source>
        <dbReference type="ARBA" id="ARBA00004954"/>
    </source>
</evidence>
<keyword evidence="5" id="KW-0658">Purine biosynthesis</keyword>
<name>A0A8J7YSH7_9ARCH</name>
<keyword evidence="6 11" id="KW-0378">Hydrolase</keyword>
<dbReference type="EC" id="2.1.2.3" evidence="11"/>
<dbReference type="InterPro" id="IPR036914">
    <property type="entry name" value="MGS-like_dom_sf"/>
</dbReference>
<comment type="similarity">
    <text evidence="3">Belongs to the PurH family.</text>
</comment>
<dbReference type="Pfam" id="PF02142">
    <property type="entry name" value="MGS"/>
    <property type="match status" value="1"/>
</dbReference>
<dbReference type="Gene3D" id="3.40.140.20">
    <property type="match status" value="2"/>
</dbReference>
<organism evidence="11 12">
    <name type="scientific">Candidatus Altarchaeum hamiconexum</name>
    <dbReference type="NCBI Taxonomy" id="1803513"/>
    <lineage>
        <taxon>Archaea</taxon>
        <taxon>Candidatus Altarchaeota</taxon>
        <taxon>Candidatus Altiarchaeia</taxon>
        <taxon>Candidatus Altarchaeales</taxon>
        <taxon>Candidatus Altarchaeaceae</taxon>
        <taxon>Candidatus Altarchaeum</taxon>
    </lineage>
</organism>
<dbReference type="NCBIfam" id="NF002049">
    <property type="entry name" value="PRK00881.1"/>
    <property type="match status" value="1"/>
</dbReference>
<protein>
    <submittedName>
        <fullName evidence="11">Bifunctional phosphoribosylaminoimidazolecarboxamide formyltransferase/IMP cyclohydrolase</fullName>
        <ecNumber evidence="11">2.1.2.3</ecNumber>
        <ecNumber evidence="11">3.5.4.10</ecNumber>
    </submittedName>
</protein>
<keyword evidence="7" id="KW-0511">Multifunctional enzyme</keyword>
<dbReference type="PANTHER" id="PTHR11692">
    <property type="entry name" value="BIFUNCTIONAL PURINE BIOSYNTHESIS PROTEIN PURH"/>
    <property type="match status" value="1"/>
</dbReference>
<comment type="catalytic activity">
    <reaction evidence="9">
        <text>IMP + H2O = 5-formamido-1-(5-phospho-D-ribosyl)imidazole-4-carboxamide</text>
        <dbReference type="Rhea" id="RHEA:18445"/>
        <dbReference type="ChEBI" id="CHEBI:15377"/>
        <dbReference type="ChEBI" id="CHEBI:58053"/>
        <dbReference type="ChEBI" id="CHEBI:58467"/>
        <dbReference type="EC" id="3.5.4.10"/>
    </reaction>
</comment>
<evidence type="ECO:0000256" key="9">
    <source>
        <dbReference type="ARBA" id="ARBA00050687"/>
    </source>
</evidence>
<dbReference type="Proteomes" id="UP000768163">
    <property type="component" value="Unassembled WGS sequence"/>
</dbReference>
<dbReference type="GO" id="GO:0006189">
    <property type="term" value="P:'de novo' IMP biosynthetic process"/>
    <property type="evidence" value="ECO:0007669"/>
    <property type="project" value="UniProtKB-UniPathway"/>
</dbReference>
<comment type="catalytic activity">
    <reaction evidence="8">
        <text>(6R)-10-formyltetrahydrofolate + 5-amino-1-(5-phospho-beta-D-ribosyl)imidazole-4-carboxamide = 5-formamido-1-(5-phospho-D-ribosyl)imidazole-4-carboxamide + (6S)-5,6,7,8-tetrahydrofolate</text>
        <dbReference type="Rhea" id="RHEA:22192"/>
        <dbReference type="ChEBI" id="CHEBI:57453"/>
        <dbReference type="ChEBI" id="CHEBI:58467"/>
        <dbReference type="ChEBI" id="CHEBI:58475"/>
        <dbReference type="ChEBI" id="CHEBI:195366"/>
        <dbReference type="EC" id="2.1.2.3"/>
    </reaction>
</comment>
<dbReference type="InterPro" id="IPR002695">
    <property type="entry name" value="PurH-like"/>
</dbReference>
<dbReference type="GO" id="GO:0004643">
    <property type="term" value="F:phosphoribosylaminoimidazolecarboxamide formyltransferase activity"/>
    <property type="evidence" value="ECO:0007669"/>
    <property type="project" value="UniProtKB-EC"/>
</dbReference>
<gene>
    <name evidence="11" type="primary">purH</name>
    <name evidence="11" type="ORF">GW910_02465</name>
</gene>
<evidence type="ECO:0000259" key="10">
    <source>
        <dbReference type="PROSITE" id="PS51855"/>
    </source>
</evidence>
<dbReference type="InterPro" id="IPR011607">
    <property type="entry name" value="MGS-like_dom"/>
</dbReference>